<keyword evidence="1" id="KW-0175">Coiled coil</keyword>
<organism evidence="3 4">
    <name type="scientific">Giardia muris</name>
    <dbReference type="NCBI Taxonomy" id="5742"/>
    <lineage>
        <taxon>Eukaryota</taxon>
        <taxon>Metamonada</taxon>
        <taxon>Diplomonadida</taxon>
        <taxon>Hexamitidae</taxon>
        <taxon>Giardiinae</taxon>
        <taxon>Giardia</taxon>
    </lineage>
</organism>
<feature type="coiled-coil region" evidence="1">
    <location>
        <begin position="3238"/>
        <end position="3290"/>
    </location>
</feature>
<evidence type="ECO:0000256" key="2">
    <source>
        <dbReference type="SAM" id="MobiDB-lite"/>
    </source>
</evidence>
<proteinExistence type="predicted"/>
<dbReference type="VEuPathDB" id="GiardiaDB:GMRT_11820"/>
<feature type="region of interest" description="Disordered" evidence="2">
    <location>
        <begin position="1924"/>
        <end position="1970"/>
    </location>
</feature>
<reference evidence="3 4" key="1">
    <citation type="submission" date="2019-05" db="EMBL/GenBank/DDBJ databases">
        <title>The compact genome of Giardia muris reveals important steps in the evolution of intestinal protozoan parasites.</title>
        <authorList>
            <person name="Xu F."/>
            <person name="Jimenez-Gonzalez A."/>
            <person name="Einarsson E."/>
            <person name="Astvaldsson A."/>
            <person name="Peirasmaki D."/>
            <person name="Eckmann L."/>
            <person name="Andersson J.O."/>
            <person name="Svard S.G."/>
            <person name="Jerlstrom-Hultqvist J."/>
        </authorList>
    </citation>
    <scope>NUCLEOTIDE SEQUENCE [LARGE SCALE GENOMIC DNA]</scope>
    <source>
        <strain evidence="3 4">Roberts-Thomson</strain>
    </source>
</reference>
<evidence type="ECO:0000313" key="4">
    <source>
        <dbReference type="Proteomes" id="UP000315496"/>
    </source>
</evidence>
<feature type="region of interest" description="Disordered" evidence="2">
    <location>
        <begin position="977"/>
        <end position="1000"/>
    </location>
</feature>
<feature type="region of interest" description="Disordered" evidence="2">
    <location>
        <begin position="2085"/>
        <end position="2121"/>
    </location>
</feature>
<feature type="compositionally biased region" description="Basic and acidic residues" evidence="2">
    <location>
        <begin position="987"/>
        <end position="1000"/>
    </location>
</feature>
<feature type="compositionally biased region" description="Basic and acidic residues" evidence="2">
    <location>
        <begin position="1621"/>
        <end position="1636"/>
    </location>
</feature>
<feature type="region of interest" description="Disordered" evidence="2">
    <location>
        <begin position="1595"/>
        <end position="1636"/>
    </location>
</feature>
<feature type="coiled-coil region" evidence="1">
    <location>
        <begin position="3334"/>
        <end position="3361"/>
    </location>
</feature>
<dbReference type="Proteomes" id="UP000315496">
    <property type="component" value="Chromosome 2"/>
</dbReference>
<accession>A0A4Z1T797</accession>
<feature type="compositionally biased region" description="Polar residues" evidence="2">
    <location>
        <begin position="2094"/>
        <end position="2106"/>
    </location>
</feature>
<keyword evidence="4" id="KW-1185">Reference proteome</keyword>
<gene>
    <name evidence="3" type="ORF">GMRT_11820</name>
</gene>
<comment type="caution">
    <text evidence="3">The sequence shown here is derived from an EMBL/GenBank/DDBJ whole genome shotgun (WGS) entry which is preliminary data.</text>
</comment>
<name>A0A4Z1T797_GIAMU</name>
<sequence>MTTFDDDALWAELEGALDEPLPEEGLRRRIRDLLGAFRGLLRIHPDKDACASLDRLMEQTTAYSLHPDLDADRVEMDTLLYQYPLAASPQQLRALLGHFLHYYINTLCQELRLIAFRAVLAIHSPADITKSAEELSTRVRTLQTGIAEARHVYEKLSPLQYRPDLAGTAHRFTDVLRLNPRVLTADLEANLTTNLDSTEGGPDNARRRITAYISSDGAARNASPDDASVSFNKTFGTITATLDNVRAVQQRVPHDPILPTDFKALVQTMTRPPNLYDELSVYIAALDRRHTGELIRRVVVAEERYSNQSYASFHCGTPFLYSRGSQLRESFQNLAQAYSLSSDSIDDQAEFASRVTKIVTTSMDKLTRFFIVTHQPLGVSRDIFGDVEYRSSLQNIDVGLTSAISVVDVDGYERISCKNPRFAHIRETMLDQGMKVRYRQTHVVEALAFEKLAHTNAQIHTTFQEKGRVHPSLPFYEQCPPPDPEYNEKRRRINVAPLFVVPYAYSFKAGSKQPPCGPYGPLSGAETSNDICTALCARDAEIGTTGISATLPHLNSQDNGDLQNSRDAPSAFVKLSSHIPSFRVPTFVHSLNIPEAVSRIRTGPSAVKVPSALFQSQEALIDEPLRYDLRFVQSSLLEVEDLISLKADSFDTFAGDFIDVVKRGIDERVKQHMALIAPNLESASRLPSDARAPSAISGSQARGGPVVSITPNTLFLHYYMLLGKLFHIRARLLVHYNHIELVRTRIDSDLRLRYIGFDFEQTASGFDPQEFEAIFDEAAARGNQATSGLGRFGTLFFGRSDNVGSRSSLKANDILTPDGTRVLFREAVRYLVEVVENEFLLAGSLLIQQFSSSQTASQAPQEVDRLTILLFLYEQELALVEQKRRLIDLCFGCYTHSVSYANCVHWLQYISGIIDTRPTYDVKLYLRTRNLGSISSNQALVLRFHNTCCFITEYVAALDADEKAQAADSELFTGMDTEPSPCAAEPTKSHAGDSERTEEISAHLDSLRHPLAENRRSPHDLDKHGVLLSIQQSDTGRCTPISSYRDVAILTFPRYAGFGSPNHAQLLDTSVCDVRFGLGQLVELLSDVEKTAHLFSEKYLMSAYDSLFTRDFCISACYEVARMELSFVARSRRDRGALGTLPQHILKQCRYDAYGQPHNVWRAVHTLDDACTAVNLLHNKRSLGLLTLQTAVIAQALNSTILQVGRKLVRLNLGRGSWTNSCMDDLLSQLVPQKDPEKHRLCVDNAAAHNFTAFLSTYSGDGFVETFDSFQLPADFDFELCLIDPISSVAIKLLRDCTPNAPQPHSYFLSACEEEANFGTLDLSYKECSQYSRIPNFLSPATADDLSGALRDFPVFGTLQSMSLCEADPIHFLNTPPYRLSEDQQAQLFGVLGTIQETFEGRTGPTGDLDTFDTNPSLYRDSAQSLLQRLVYVQACGLCFYRSLLSELVDSVMVPFRNLHTACEIRARQSLLAQGVDISTVSASILLENVTEQTSCFITRRFFALSEPTTTPVLQDMDLSDPFLSFFILAAEYTYLWTTPTYSYGRSNCQEILDKLANEATVTPLLTERTRCIESVLLLHKERLSLLLHQASPIEPRPHTDHRSLTPHSAIDPSVSNVSTSEDHRPYSEQPGRRGGIEGIDVPFQQRILLYITEVLLVEAQLSEYMKAHLLRSQLGDMLHRIAQKHRHFFETPMSMSDNSQNFAGFFDEYIENVYAYQSAPDEHRMLELISEFRLVACTQTPHLSIAQNLGRYSISMSAVEMERRYQRVCARENVDRVPLYDVMCISPYLLDPLAHENINVLIYQYTTSRTARTAVQRGIVPHLVIIPPCTAARTLLSGKSRTPEQTNALLAGLVALYAGYLQFFDYALALQNISTRQLLNAGDVGTTQETDEQMNSLLLNDTSTDYIARSTSYTVSVTNLVIPREGVPDPDQEVVEERSGSSDIGENPLRSSPSRRNHSHSRRKRVRVHPQNVVTSQPMDIIGTFPLTDTISIEPLSLPRDGGDNALADVISDIDTELHIDVPRDGRRQAKAETEKLCDQLKLVNDRNALDFKIVGPQSPNPMIVYFSRLMALAMFAIRLQHETHSTQKESQKISPTSRQPSSTARFGPRSIPTHPGDSSLEHLESLADAKSAALQVHMAARNLGPVETLAIEHENDTPILLPGLEEDITTSPEALIALLKIVYVLRDMAFERLVGTALLCHNEAYARADVGSILGVLETLEAIRRTTGLSFAGNLDFSHLVQQLLLDVSADPSADIIPDMLNKDVMDGKIMTALVRKKNVDGTVHSIVTTRNLPPLAEEVCEVPMRESNDKSVTQMHPPHTCANAATVVVTATATKTSTPRTLDETGTERLSLGLHASQSQESESDDQIGRVYGVPTPNQVGKPADVVTDEIDGLPIESSYSNFFRLYFKEFTHVSYAAFPFLDALFEGACTGQRYTPLVSPFSSYQALSETFLHMRREVPVSTIAADCGTRQSLGPDALMLENSMLQLNHYLTHFGLNCISNAPVLVRKSFRPALRLPNHASELYGVSQHSSASGTEPSFNDLFGNDPSHSSVIPVDALVSAGRKDDVGVLRVTHFLNEIRGKYQTLRGRREALALNRHAFYSFSDLFLTAPMISLPVLYAGASVLGLKHEVVSKDLYSLTRHLPDVCALSYNDLFEPFAYPSSTGEASKPSLTMSAVDSSTHPRVLPIVGRIRLYRLHLLIDSSKYFSNCRGDLQRPIVPCPQMEIAGGSLSMLGDRDMEEAPPIHLSGVTTLQMPLNAHWNTFHEAAIATDVGLRSLPAYADTVLSYHTNPLATPCANSELLRSDLVSVAQVAQKYLYEAFVHFLEELHASTKSRILMRYPQNYRFLKENRRFTNPAPIYPIAPGLYGLAPADIMIPYNPSDSTVATRYLHTAFGRHMVTVDSLCRAASSAAESQNSVFLTNYTLAQIIDRFQSILYGSMTQRIGMTLSSMTPSLLGLHTQVRNSSIYKTEALRLVREQLASLKSTISSYTASYLHVLRGQLTALHTLSDNTQRELELLPSLMMQMVSCIYSDALAYLFARITAEREISCDINDDASAIARRTVVSERVRALTELGSRVMTEAKFFLECAEKERQMWFYEEALALETRFVRKAVSLNHLRVGTLLRRIKDSARLFELEYKRLSMLHTSFQKVAASTESDLRLEFTSLVQAYASVSDDVRHLRTEIRDRLSIISKARNKDSADDEPAAQAISTLAPITAITEALDLPEGMTLDVERVQLNITRVRGEVSALREKVYELKKQLAREATHAEDRMRTLRRTHTALKEKRKNIVRSANELLVEHNMALAREAKSWEEEREVRRSEYWSMFNYLHKLRVACQNLERRYARMLRELRSVRSEGEKLILGGLMPLSFK</sequence>
<dbReference type="EMBL" id="VDLU01000002">
    <property type="protein sequence ID" value="TNJ29007.1"/>
    <property type="molecule type" value="Genomic_DNA"/>
</dbReference>
<dbReference type="OrthoDB" id="10252607at2759"/>
<evidence type="ECO:0000313" key="3">
    <source>
        <dbReference type="EMBL" id="TNJ29007.1"/>
    </source>
</evidence>
<evidence type="ECO:0000256" key="1">
    <source>
        <dbReference type="SAM" id="Coils"/>
    </source>
</evidence>
<protein>
    <submittedName>
        <fullName evidence="3">Uncharacterized protein</fullName>
    </submittedName>
</protein>
<feature type="compositionally biased region" description="Basic residues" evidence="2">
    <location>
        <begin position="1954"/>
        <end position="1969"/>
    </location>
</feature>